<evidence type="ECO:0000256" key="6">
    <source>
        <dbReference type="ARBA" id="ARBA00022692"/>
    </source>
</evidence>
<evidence type="ECO:0000256" key="8">
    <source>
        <dbReference type="ARBA" id="ARBA00022777"/>
    </source>
</evidence>
<keyword evidence="10 13" id="KW-1133">Transmembrane helix</keyword>
<reference evidence="15" key="1">
    <citation type="submission" date="2023-07" db="EMBL/GenBank/DDBJ databases">
        <authorList>
            <person name="Pelsma A.J. K."/>
        </authorList>
    </citation>
    <scope>NUCLEOTIDE SEQUENCE</scope>
</reference>
<evidence type="ECO:0000256" key="9">
    <source>
        <dbReference type="ARBA" id="ARBA00022840"/>
    </source>
</evidence>
<dbReference type="Pfam" id="PF07568">
    <property type="entry name" value="HisKA_2"/>
    <property type="match status" value="1"/>
</dbReference>
<dbReference type="GO" id="GO:0005524">
    <property type="term" value="F:ATP binding"/>
    <property type="evidence" value="ECO:0007669"/>
    <property type="project" value="UniProtKB-KW"/>
</dbReference>
<dbReference type="GO" id="GO:0016020">
    <property type="term" value="C:membrane"/>
    <property type="evidence" value="ECO:0007669"/>
    <property type="project" value="UniProtKB-SubCell"/>
</dbReference>
<keyword evidence="4" id="KW-0597">Phosphoprotein</keyword>
<evidence type="ECO:0000256" key="2">
    <source>
        <dbReference type="ARBA" id="ARBA00004141"/>
    </source>
</evidence>
<dbReference type="Gene3D" id="1.20.120.620">
    <property type="entry name" value="Backbone structure of the membrane domain of e. Coli histidine kinase receptor kdpd"/>
    <property type="match status" value="1"/>
</dbReference>
<feature type="transmembrane region" description="Helical" evidence="13">
    <location>
        <begin position="93"/>
        <end position="114"/>
    </location>
</feature>
<keyword evidence="7" id="KW-0547">Nucleotide-binding</keyword>
<dbReference type="GO" id="GO:0000160">
    <property type="term" value="P:phosphorelay signal transduction system"/>
    <property type="evidence" value="ECO:0007669"/>
    <property type="project" value="UniProtKB-KW"/>
</dbReference>
<evidence type="ECO:0000256" key="4">
    <source>
        <dbReference type="ARBA" id="ARBA00022553"/>
    </source>
</evidence>
<keyword evidence="12 13" id="KW-0472">Membrane</keyword>
<evidence type="ECO:0000256" key="13">
    <source>
        <dbReference type="SAM" id="Phobius"/>
    </source>
</evidence>
<dbReference type="SUPFAM" id="SSF55874">
    <property type="entry name" value="ATPase domain of HSP90 chaperone/DNA topoisomerase II/histidine kinase"/>
    <property type="match status" value="1"/>
</dbReference>
<keyword evidence="11" id="KW-0902">Two-component regulatory system</keyword>
<keyword evidence="5" id="KW-0808">Transferase</keyword>
<name>A0AA48LXJ6_9ZZZZ</name>
<dbReference type="EC" id="2.7.13.3" evidence="3"/>
<comment type="catalytic activity">
    <reaction evidence="1">
        <text>ATP + protein L-histidine = ADP + protein N-phospho-L-histidine.</text>
        <dbReference type="EC" id="2.7.13.3"/>
    </reaction>
</comment>
<sequence>MPWVSQLSKVSRRRSDAWSWILAFVFFLVSLGLRIALGRWLDPLKFLTFYPAIALSSLICGWPQGLFVLILSAAAVLYLFFPPFNSFAIQDANTVAALISFMLVGGFLVVLVAAMRDLVRRLEEGKLLQEQLFGELQHRVANNLQVVVALIHSARRKFRESPLAAEEALAQAEARIHSMSELHRRLYKAQLAAIELKSILEDTLKGMFRDYQVDLDLEVQAADLTVDQMIALILLVNEAATNATKHVFRPGLGSRFAVSLTRIRSGPHTLTIADDGPGIQRRDGADKNHSLGMGIMEALARQLGGSLEVLSSERGTLLIVEFSSRTPLDLRG</sequence>
<dbReference type="AlphaFoldDB" id="A0AA48LXJ6"/>
<keyword evidence="9" id="KW-0067">ATP-binding</keyword>
<evidence type="ECO:0000256" key="5">
    <source>
        <dbReference type="ARBA" id="ARBA00022679"/>
    </source>
</evidence>
<dbReference type="InterPro" id="IPR036890">
    <property type="entry name" value="HATPase_C_sf"/>
</dbReference>
<feature type="domain" description="Histidine kinase/HSP90-like ATPase" evidence="14">
    <location>
        <begin position="227"/>
        <end position="326"/>
    </location>
</feature>
<evidence type="ECO:0000256" key="1">
    <source>
        <dbReference type="ARBA" id="ARBA00000085"/>
    </source>
</evidence>
<evidence type="ECO:0000256" key="7">
    <source>
        <dbReference type="ARBA" id="ARBA00022741"/>
    </source>
</evidence>
<dbReference type="SMART" id="SM00387">
    <property type="entry name" value="HATPase_c"/>
    <property type="match status" value="1"/>
</dbReference>
<dbReference type="PANTHER" id="PTHR41523">
    <property type="entry name" value="TWO-COMPONENT SYSTEM SENSOR PROTEIN"/>
    <property type="match status" value="1"/>
</dbReference>
<dbReference type="Gene3D" id="3.30.565.10">
    <property type="entry name" value="Histidine kinase-like ATPase, C-terminal domain"/>
    <property type="match status" value="1"/>
</dbReference>
<keyword evidence="8" id="KW-0418">Kinase</keyword>
<proteinExistence type="predicted"/>
<gene>
    <name evidence="15" type="ORF">AMST5_00772</name>
</gene>
<dbReference type="Pfam" id="PF02518">
    <property type="entry name" value="HATPase_c"/>
    <property type="match status" value="1"/>
</dbReference>
<feature type="transmembrane region" description="Helical" evidence="13">
    <location>
        <begin position="17"/>
        <end position="37"/>
    </location>
</feature>
<organism evidence="15">
    <name type="scientific">freshwater sediment metagenome</name>
    <dbReference type="NCBI Taxonomy" id="556182"/>
    <lineage>
        <taxon>unclassified sequences</taxon>
        <taxon>metagenomes</taxon>
        <taxon>ecological metagenomes</taxon>
    </lineage>
</organism>
<protein>
    <recommendedName>
        <fullName evidence="3">histidine kinase</fullName>
        <ecNumber evidence="3">2.7.13.3</ecNumber>
    </recommendedName>
</protein>
<dbReference type="InterPro" id="IPR003594">
    <property type="entry name" value="HATPase_dom"/>
</dbReference>
<feature type="transmembrane region" description="Helical" evidence="13">
    <location>
        <begin position="49"/>
        <end position="81"/>
    </location>
</feature>
<dbReference type="InterPro" id="IPR038318">
    <property type="entry name" value="KdpD_sf"/>
</dbReference>
<dbReference type="PANTHER" id="PTHR41523:SF8">
    <property type="entry name" value="ETHYLENE RESPONSE SENSOR PROTEIN"/>
    <property type="match status" value="1"/>
</dbReference>
<dbReference type="InterPro" id="IPR025201">
    <property type="entry name" value="KdpD_TM"/>
</dbReference>
<dbReference type="EMBL" id="OY288114">
    <property type="protein sequence ID" value="CAJ0854775.1"/>
    <property type="molecule type" value="Genomic_DNA"/>
</dbReference>
<dbReference type="GO" id="GO:0004673">
    <property type="term" value="F:protein histidine kinase activity"/>
    <property type="evidence" value="ECO:0007669"/>
    <property type="project" value="UniProtKB-EC"/>
</dbReference>
<evidence type="ECO:0000256" key="3">
    <source>
        <dbReference type="ARBA" id="ARBA00012438"/>
    </source>
</evidence>
<evidence type="ECO:0000259" key="14">
    <source>
        <dbReference type="SMART" id="SM00387"/>
    </source>
</evidence>
<dbReference type="Pfam" id="PF13493">
    <property type="entry name" value="DUF4118"/>
    <property type="match status" value="1"/>
</dbReference>
<evidence type="ECO:0000256" key="11">
    <source>
        <dbReference type="ARBA" id="ARBA00023012"/>
    </source>
</evidence>
<evidence type="ECO:0000313" key="15">
    <source>
        <dbReference type="EMBL" id="CAJ0854775.1"/>
    </source>
</evidence>
<evidence type="ECO:0000256" key="10">
    <source>
        <dbReference type="ARBA" id="ARBA00022989"/>
    </source>
</evidence>
<accession>A0AA48LXJ6</accession>
<keyword evidence="6 13" id="KW-0812">Transmembrane</keyword>
<evidence type="ECO:0000256" key="12">
    <source>
        <dbReference type="ARBA" id="ARBA00023136"/>
    </source>
</evidence>
<comment type="subcellular location">
    <subcellularLocation>
        <location evidence="2">Membrane</location>
        <topology evidence="2">Multi-pass membrane protein</topology>
    </subcellularLocation>
</comment>
<dbReference type="InterPro" id="IPR011495">
    <property type="entry name" value="Sig_transdc_His_kin_sub2_dim/P"/>
</dbReference>